<evidence type="ECO:0000256" key="1">
    <source>
        <dbReference type="ARBA" id="ARBA00022723"/>
    </source>
</evidence>
<dbReference type="PROSITE" id="PS50178">
    <property type="entry name" value="ZF_FYVE"/>
    <property type="match status" value="2"/>
</dbReference>
<dbReference type="CDD" id="cd15734">
    <property type="entry name" value="FYVE_ZFYV1"/>
    <property type="match status" value="1"/>
</dbReference>
<dbReference type="SUPFAM" id="SSF52540">
    <property type="entry name" value="P-loop containing nucleoside triphosphate hydrolases"/>
    <property type="match status" value="1"/>
</dbReference>
<keyword evidence="3" id="KW-0862">Zinc</keyword>
<protein>
    <submittedName>
        <fullName evidence="7">Zinc finger FYVE domain-containing protein 1</fullName>
    </submittedName>
</protein>
<evidence type="ECO:0000313" key="8">
    <source>
        <dbReference type="Proteomes" id="UP000324222"/>
    </source>
</evidence>
<dbReference type="Gene3D" id="3.30.40.10">
    <property type="entry name" value="Zinc/RING finger domain, C3HC4 (zinc finger)"/>
    <property type="match status" value="2"/>
</dbReference>
<dbReference type="InterPro" id="IPR013083">
    <property type="entry name" value="Znf_RING/FYVE/PHD"/>
</dbReference>
<keyword evidence="1" id="KW-0479">Metal-binding</keyword>
<dbReference type="GO" id="GO:0008270">
    <property type="term" value="F:zinc ion binding"/>
    <property type="evidence" value="ECO:0007669"/>
    <property type="project" value="UniProtKB-KW"/>
</dbReference>
<gene>
    <name evidence="7" type="primary">ZFYVE1_0</name>
    <name evidence="7" type="ORF">E2C01_026666</name>
</gene>
<feature type="transmembrane region" description="Helical" evidence="5">
    <location>
        <begin position="654"/>
        <end position="674"/>
    </location>
</feature>
<dbReference type="InterPro" id="IPR000306">
    <property type="entry name" value="Znf_FYVE"/>
</dbReference>
<keyword evidence="2 4" id="KW-0863">Zinc-finger</keyword>
<comment type="caution">
    <text evidence="7">The sequence shown here is derived from an EMBL/GenBank/DDBJ whole genome shotgun (WGS) entry which is preliminary data.</text>
</comment>
<feature type="transmembrane region" description="Helical" evidence="5">
    <location>
        <begin position="705"/>
        <end position="722"/>
    </location>
</feature>
<keyword evidence="5" id="KW-0812">Transmembrane</keyword>
<sequence length="820" mass="90212">MTHTTSLALPEEYCRPRSLQGRAASLSDATCRQWQPGAVVRGRLSIPSSSGPAIMSSLASDSPCDTYFNSMASQQSSMAPDILNTQEMRSVDLEPVEKKCFKLINEKEELQVKNAKELLSKMGCSSDKNLYIKVVSIFGNTGEGKSYTLNEIFFNGAEVFKTSANQSSCTLGVWGAYDPFTKALVLDTEGMLGISNSSKQRKRLLLKVLAISDIIIYRTRAERLNTDMYKFLAEASRAYTKYFRGDLEAVARKAECDCIFGPPVYIFHDTRHTNVLTEEMGQKPEEQLKENFTKQDLKIDGFNSIHYIGERNNGRDTDFKRIKKVVFEELDNINVRSPRQPKIILDMLDVLEGMAALGSAISTISTPPAKVVSAWLTNQVNPTYWKPNHLCTHCKICQVGLDTIHHCRKCGDGFCDPCSDDKMPVPELGWGEEPVRVCKNCYKARNSETGQVEDYEWSSDAQTVRARQVTEVISGTLATVAKYPLDFLKDSARPSYWVPDDMISECVVCSAEFGPRLPLHHCRACGQGVCSSCSPNLRAVKERGWDHPHCTIPGEPLPQPVATTCLCYCRTPVQAPSQESDTLMFQFTLVVVPSSCPIKVPPSASSPVPAIRTVSPVAVLPHSIAVIPVAIAVPVPVPVPVMSPLSLSAVPQKAVLSVSAVVSVTILVSVPILISVPVLVSVSVIIISVSVFILVLSPFSVPGRLNTVFLLLLVLLAVRVFLKQNCILYVRLAFWNISFHVSDYKQLLDEENQLINLETKWKGHSFPNTDHLCAEVLPDCLQHQGQLAGERSPPEQAVVAQASCLLSSWAPCTPLHGPPG</sequence>
<keyword evidence="5" id="KW-0472">Membrane</keyword>
<dbReference type="PANTHER" id="PTHR46624">
    <property type="entry name" value="AGAP002036-PA"/>
    <property type="match status" value="1"/>
</dbReference>
<proteinExistence type="predicted"/>
<keyword evidence="5" id="KW-1133">Transmembrane helix</keyword>
<dbReference type="GO" id="GO:0043325">
    <property type="term" value="F:phosphatidylinositol-3,4-bisphosphate binding"/>
    <property type="evidence" value="ECO:0007669"/>
    <property type="project" value="TreeGrafter"/>
</dbReference>
<dbReference type="GO" id="GO:0005547">
    <property type="term" value="F:phosphatidylinositol-3,4,5-trisphosphate binding"/>
    <property type="evidence" value="ECO:0007669"/>
    <property type="project" value="TreeGrafter"/>
</dbReference>
<accession>A0A5B7EGQ5</accession>
<dbReference type="InterPro" id="IPR042427">
    <property type="entry name" value="ZFYV1"/>
</dbReference>
<dbReference type="PANTHER" id="PTHR46624:SF4">
    <property type="entry name" value="FYVE-TYPE DOMAIN-CONTAINING PROTEIN"/>
    <property type="match status" value="1"/>
</dbReference>
<dbReference type="Gene3D" id="3.40.50.300">
    <property type="entry name" value="P-loop containing nucleotide triphosphate hydrolases"/>
    <property type="match status" value="1"/>
</dbReference>
<dbReference type="SUPFAM" id="SSF57903">
    <property type="entry name" value="FYVE/PHD zinc finger"/>
    <property type="match status" value="2"/>
</dbReference>
<dbReference type="InterPro" id="IPR017455">
    <property type="entry name" value="Znf_FYVE-rel"/>
</dbReference>
<dbReference type="Pfam" id="PF01363">
    <property type="entry name" value="FYVE"/>
    <property type="match status" value="2"/>
</dbReference>
<name>A0A5B7EGQ5_PORTR</name>
<organism evidence="7 8">
    <name type="scientific">Portunus trituberculatus</name>
    <name type="common">Swimming crab</name>
    <name type="synonym">Neptunus trituberculatus</name>
    <dbReference type="NCBI Taxonomy" id="210409"/>
    <lineage>
        <taxon>Eukaryota</taxon>
        <taxon>Metazoa</taxon>
        <taxon>Ecdysozoa</taxon>
        <taxon>Arthropoda</taxon>
        <taxon>Crustacea</taxon>
        <taxon>Multicrustacea</taxon>
        <taxon>Malacostraca</taxon>
        <taxon>Eumalacostraca</taxon>
        <taxon>Eucarida</taxon>
        <taxon>Decapoda</taxon>
        <taxon>Pleocyemata</taxon>
        <taxon>Brachyura</taxon>
        <taxon>Eubrachyura</taxon>
        <taxon>Portunoidea</taxon>
        <taxon>Portunidae</taxon>
        <taxon>Portuninae</taxon>
        <taxon>Portunus</taxon>
    </lineage>
</organism>
<dbReference type="InterPro" id="IPR027417">
    <property type="entry name" value="P-loop_NTPase"/>
</dbReference>
<evidence type="ECO:0000259" key="6">
    <source>
        <dbReference type="PROSITE" id="PS50178"/>
    </source>
</evidence>
<reference evidence="7 8" key="1">
    <citation type="submission" date="2019-05" db="EMBL/GenBank/DDBJ databases">
        <title>Another draft genome of Portunus trituberculatus and its Hox gene families provides insights of decapod evolution.</title>
        <authorList>
            <person name="Jeong J.-H."/>
            <person name="Song I."/>
            <person name="Kim S."/>
            <person name="Choi T."/>
            <person name="Kim D."/>
            <person name="Ryu S."/>
            <person name="Kim W."/>
        </authorList>
    </citation>
    <scope>NUCLEOTIDE SEQUENCE [LARGE SCALE GENOMIC DNA]</scope>
    <source>
        <tissue evidence="7">Muscle</tissue>
    </source>
</reference>
<feature type="domain" description="FYVE-type" evidence="6">
    <location>
        <begin position="500"/>
        <end position="566"/>
    </location>
</feature>
<dbReference type="GO" id="GO:0140042">
    <property type="term" value="P:lipid droplet formation"/>
    <property type="evidence" value="ECO:0007669"/>
    <property type="project" value="TreeGrafter"/>
</dbReference>
<dbReference type="EMBL" id="VSRR010002806">
    <property type="protein sequence ID" value="MPC33322.1"/>
    <property type="molecule type" value="Genomic_DNA"/>
</dbReference>
<dbReference type="OrthoDB" id="68108at2759"/>
<feature type="transmembrane region" description="Helical" evidence="5">
    <location>
        <begin position="679"/>
        <end position="699"/>
    </location>
</feature>
<dbReference type="GO" id="GO:0032266">
    <property type="term" value="F:phosphatidylinositol-3-phosphate binding"/>
    <property type="evidence" value="ECO:0007669"/>
    <property type="project" value="TreeGrafter"/>
</dbReference>
<dbReference type="SMART" id="SM00064">
    <property type="entry name" value="FYVE"/>
    <property type="match status" value="2"/>
</dbReference>
<dbReference type="GO" id="GO:0005545">
    <property type="term" value="F:1-phosphatidylinositol binding"/>
    <property type="evidence" value="ECO:0007669"/>
    <property type="project" value="TreeGrafter"/>
</dbReference>
<dbReference type="AlphaFoldDB" id="A0A5B7EGQ5"/>
<evidence type="ECO:0000256" key="2">
    <source>
        <dbReference type="ARBA" id="ARBA00022771"/>
    </source>
</evidence>
<dbReference type="InterPro" id="IPR011011">
    <property type="entry name" value="Znf_FYVE_PHD"/>
</dbReference>
<evidence type="ECO:0000256" key="3">
    <source>
        <dbReference type="ARBA" id="ARBA00022833"/>
    </source>
</evidence>
<evidence type="ECO:0000313" key="7">
    <source>
        <dbReference type="EMBL" id="MPC33322.1"/>
    </source>
</evidence>
<evidence type="ECO:0000256" key="5">
    <source>
        <dbReference type="SAM" id="Phobius"/>
    </source>
</evidence>
<dbReference type="Proteomes" id="UP000324222">
    <property type="component" value="Unassembled WGS sequence"/>
</dbReference>
<evidence type="ECO:0000256" key="4">
    <source>
        <dbReference type="PROSITE-ProRule" id="PRU00091"/>
    </source>
</evidence>
<feature type="domain" description="FYVE-type" evidence="6">
    <location>
        <begin position="385"/>
        <end position="446"/>
    </location>
</feature>
<keyword evidence="8" id="KW-1185">Reference proteome</keyword>
<dbReference type="GO" id="GO:0005811">
    <property type="term" value="C:lipid droplet"/>
    <property type="evidence" value="ECO:0007669"/>
    <property type="project" value="TreeGrafter"/>
</dbReference>